<dbReference type="Pfam" id="PF00753">
    <property type="entry name" value="Lactamase_B"/>
    <property type="match status" value="1"/>
</dbReference>
<dbReference type="InterPro" id="IPR036388">
    <property type="entry name" value="WH-like_DNA-bd_sf"/>
</dbReference>
<dbReference type="Gene3D" id="3.60.15.10">
    <property type="entry name" value="Ribonuclease Z/Hydroxyacylglutathione hydrolase-like"/>
    <property type="match status" value="2"/>
</dbReference>
<dbReference type="AlphaFoldDB" id="A0A316W5U4"/>
<dbReference type="Proteomes" id="UP000245783">
    <property type="component" value="Unassembled WGS sequence"/>
</dbReference>
<evidence type="ECO:0000313" key="4">
    <source>
        <dbReference type="Proteomes" id="UP000245783"/>
    </source>
</evidence>
<gene>
    <name evidence="3" type="ORF">IE81DRAFT_345012</name>
</gene>
<dbReference type="OrthoDB" id="17458at2759"/>
<dbReference type="PANTHER" id="PTHR23131">
    <property type="entry name" value="ENDORIBONUCLEASE LACTB2"/>
    <property type="match status" value="1"/>
</dbReference>
<reference evidence="3 4" key="1">
    <citation type="journal article" date="2018" name="Mol. Biol. Evol.">
        <title>Broad Genomic Sampling Reveals a Smut Pathogenic Ancestry of the Fungal Clade Ustilaginomycotina.</title>
        <authorList>
            <person name="Kijpornyongpan T."/>
            <person name="Mondo S.J."/>
            <person name="Barry K."/>
            <person name="Sandor L."/>
            <person name="Lee J."/>
            <person name="Lipzen A."/>
            <person name="Pangilinan J."/>
            <person name="LaButti K."/>
            <person name="Hainaut M."/>
            <person name="Henrissat B."/>
            <person name="Grigoriev I.V."/>
            <person name="Spatafora J.W."/>
            <person name="Aime M.C."/>
        </authorList>
    </citation>
    <scope>NUCLEOTIDE SEQUENCE [LARGE SCALE GENOMIC DNA]</scope>
    <source>
        <strain evidence="3 4">MCA 4658</strain>
    </source>
</reference>
<dbReference type="RefSeq" id="XP_025372486.1">
    <property type="nucleotide sequence ID" value="XM_025515870.1"/>
</dbReference>
<accession>A0A316W5U4</accession>
<evidence type="ECO:0000256" key="1">
    <source>
        <dbReference type="SAM" id="MobiDB-lite"/>
    </source>
</evidence>
<dbReference type="InterPro" id="IPR036866">
    <property type="entry name" value="RibonucZ/Hydroxyglut_hydro"/>
</dbReference>
<dbReference type="InParanoid" id="A0A316W5U4"/>
<evidence type="ECO:0000313" key="3">
    <source>
        <dbReference type="EMBL" id="PWN45326.1"/>
    </source>
</evidence>
<dbReference type="PANTHER" id="PTHR23131:SF0">
    <property type="entry name" value="ENDORIBONUCLEASE LACTB2"/>
    <property type="match status" value="1"/>
</dbReference>
<dbReference type="GO" id="GO:0016787">
    <property type="term" value="F:hydrolase activity"/>
    <property type="evidence" value="ECO:0007669"/>
    <property type="project" value="UniProtKB-KW"/>
</dbReference>
<proteinExistence type="predicted"/>
<keyword evidence="3" id="KW-0378">Hydrolase</keyword>
<name>A0A316W5U4_9BASI</name>
<keyword evidence="4" id="KW-1185">Reference proteome</keyword>
<dbReference type="InterPro" id="IPR050662">
    <property type="entry name" value="Sec-metab_biosynth-thioest"/>
</dbReference>
<dbReference type="Pfam" id="PF17778">
    <property type="entry name" value="WHD_BLACT"/>
    <property type="match status" value="1"/>
</dbReference>
<feature type="compositionally biased region" description="Polar residues" evidence="1">
    <location>
        <begin position="200"/>
        <end position="218"/>
    </location>
</feature>
<dbReference type="GO" id="GO:0044550">
    <property type="term" value="P:secondary metabolite biosynthetic process"/>
    <property type="evidence" value="ECO:0007669"/>
    <property type="project" value="TreeGrafter"/>
</dbReference>
<dbReference type="GeneID" id="37037740"/>
<dbReference type="SUPFAM" id="SSF56281">
    <property type="entry name" value="Metallo-hydrolase/oxidoreductase"/>
    <property type="match status" value="1"/>
</dbReference>
<feature type="region of interest" description="Disordered" evidence="1">
    <location>
        <begin position="200"/>
        <end position="221"/>
    </location>
</feature>
<dbReference type="EMBL" id="KZ819356">
    <property type="protein sequence ID" value="PWN45326.1"/>
    <property type="molecule type" value="Genomic_DNA"/>
</dbReference>
<evidence type="ECO:0000259" key="2">
    <source>
        <dbReference type="SMART" id="SM00849"/>
    </source>
</evidence>
<sequence>MSEALVHLEQVTRLSSRVVRVLGSNPGKFTLQGTNTYLVHAPVPSAVDHADRRNVDALPCVLIDAAEGKSAYIDTLRGVLLGRDEHVWSGTHQTSSVASSSSDPYPRFTITDIILTHRHVDHVGGLPSVLELLADIRREHESKPPRIHKLRDKVKAAAGEVDEVARLLEDCSFTLFAKSEGGEDVHWIEDGDSFQLANNGISFSSTGSNTTEQPQSKRNAGVPALPQHLALDETSGDMTTLQILHTPGHTGDHICLFLAQEASLYTGDNVLGQGTSVFEDLRVYLQSLKRMSDALERSSTPREAYGKSFERLEEASNQAQASTPENRLYPSHGPILVQGKASIREYISHRLERESQVLELLLRPKSAPESTDDAWTARTIVQELYKGYPESLHIPAARGIFLHLVKLLQDTRTEPIAAPTGSISEKRSIVVKCLDEDDDFRQADKASSGGAASGSASDATYTWEDIWLDSLDKRWVAERAQEGVHPTSGRM</sequence>
<protein>
    <submittedName>
        <fullName evidence="3">Metallo-hydrolase/oxidoreductase</fullName>
    </submittedName>
</protein>
<dbReference type="Gene3D" id="1.10.10.10">
    <property type="entry name" value="Winged helix-like DNA-binding domain superfamily/Winged helix DNA-binding domain"/>
    <property type="match status" value="1"/>
</dbReference>
<dbReference type="InterPro" id="IPR041516">
    <property type="entry name" value="LACTB2_WH"/>
</dbReference>
<dbReference type="InterPro" id="IPR001279">
    <property type="entry name" value="Metallo-B-lactamas"/>
</dbReference>
<dbReference type="STRING" id="1522189.A0A316W5U4"/>
<feature type="domain" description="Metallo-beta-lactamase" evidence="2">
    <location>
        <begin position="57"/>
        <end position="332"/>
    </location>
</feature>
<organism evidence="3 4">
    <name type="scientific">Ceraceosorus guamensis</name>
    <dbReference type="NCBI Taxonomy" id="1522189"/>
    <lineage>
        <taxon>Eukaryota</taxon>
        <taxon>Fungi</taxon>
        <taxon>Dikarya</taxon>
        <taxon>Basidiomycota</taxon>
        <taxon>Ustilaginomycotina</taxon>
        <taxon>Exobasidiomycetes</taxon>
        <taxon>Ceraceosorales</taxon>
        <taxon>Ceraceosoraceae</taxon>
        <taxon>Ceraceosorus</taxon>
    </lineage>
</organism>
<dbReference type="SMART" id="SM00849">
    <property type="entry name" value="Lactamase_B"/>
    <property type="match status" value="1"/>
</dbReference>